<organism evidence="3 4">
    <name type="scientific">Mycolicibacterium agri</name>
    <name type="common">Mycobacterium agri</name>
    <dbReference type="NCBI Taxonomy" id="36811"/>
    <lineage>
        <taxon>Bacteria</taxon>
        <taxon>Bacillati</taxon>
        <taxon>Actinomycetota</taxon>
        <taxon>Actinomycetes</taxon>
        <taxon>Mycobacteriales</taxon>
        <taxon>Mycobacteriaceae</taxon>
        <taxon>Mycolicibacterium</taxon>
    </lineage>
</organism>
<reference evidence="3 4" key="1">
    <citation type="journal article" date="2019" name="Emerg. Microbes Infect.">
        <title>Comprehensive subspecies identification of 175 nontuberculous mycobacteria species based on 7547 genomic profiles.</title>
        <authorList>
            <person name="Matsumoto Y."/>
            <person name="Kinjo T."/>
            <person name="Motooka D."/>
            <person name="Nabeya D."/>
            <person name="Jung N."/>
            <person name="Uechi K."/>
            <person name="Horii T."/>
            <person name="Iida T."/>
            <person name="Fujita J."/>
            <person name="Nakamura S."/>
        </authorList>
    </citation>
    <scope>NUCLEOTIDE SEQUENCE [LARGE SCALE GENOMIC DNA]</scope>
    <source>
        <strain evidence="3 4">JCM 6377</strain>
    </source>
</reference>
<sequence length="298" mass="32741">MNEDDPRPRDEHGALVVTETTPPAPWYRRWWFFMAASTAAAAILLAGVYVLNSHRTGLESAQAPPGDAASVQQWWAAGAPEHVAELHKAFDGVEQRAKELDEAGARNECERMHDAAAVDLQAHLPSPAPELTSELNAAIVDTHTQRICVCPRLPARPTAMWPNSSHISIRPTDISGPPSTSSTINDRTLSAHDEEALMNDKPVEVISWNADDHTDLPGFAHGLTRYGGHWMDVGISVVPVDVDPLEALDKVFARLRETIEQEVPDPDYFTVEIRVASKSRLRPPDAAVTEEPVPQKVR</sequence>
<dbReference type="EMBL" id="BLKS01000001">
    <property type="protein sequence ID" value="GFG50331.1"/>
    <property type="molecule type" value="Genomic_DNA"/>
</dbReference>
<proteinExistence type="predicted"/>
<feature type="region of interest" description="Disordered" evidence="1">
    <location>
        <begin position="161"/>
        <end position="184"/>
    </location>
</feature>
<keyword evidence="2" id="KW-0812">Transmembrane</keyword>
<accession>A0A7I9VY06</accession>
<name>A0A7I9VY06_MYCAG</name>
<protein>
    <submittedName>
        <fullName evidence="3">Uncharacterized protein</fullName>
    </submittedName>
</protein>
<keyword evidence="2" id="KW-0472">Membrane</keyword>
<evidence type="ECO:0000256" key="2">
    <source>
        <dbReference type="SAM" id="Phobius"/>
    </source>
</evidence>
<evidence type="ECO:0000256" key="1">
    <source>
        <dbReference type="SAM" id="MobiDB-lite"/>
    </source>
</evidence>
<comment type="caution">
    <text evidence="3">The sequence shown here is derived from an EMBL/GenBank/DDBJ whole genome shotgun (WGS) entry which is preliminary data.</text>
</comment>
<evidence type="ECO:0000313" key="3">
    <source>
        <dbReference type="EMBL" id="GFG50331.1"/>
    </source>
</evidence>
<evidence type="ECO:0000313" key="4">
    <source>
        <dbReference type="Proteomes" id="UP000465302"/>
    </source>
</evidence>
<gene>
    <name evidence="3" type="ORF">MAGR_17720</name>
</gene>
<feature type="transmembrane region" description="Helical" evidence="2">
    <location>
        <begin position="30"/>
        <end position="51"/>
    </location>
</feature>
<dbReference type="AlphaFoldDB" id="A0A7I9VY06"/>
<dbReference type="Proteomes" id="UP000465302">
    <property type="component" value="Unassembled WGS sequence"/>
</dbReference>
<keyword evidence="2" id="KW-1133">Transmembrane helix</keyword>